<evidence type="ECO:0000256" key="1">
    <source>
        <dbReference type="ARBA" id="ARBA00022801"/>
    </source>
</evidence>
<sequence>MVNLVAVQLVSTPKPEENLAQVEQQLKGLENKGPQLVVLPECFACFGGSDKAQLAIAEEEGQGPVQDKLAALAKQHGIYLVAGSLPIKAGDDKFFATSLLFSPAGEQIALYRKIHLFDVEVEDGTGTYLESRYTRPGNQVVVVETDFGRIGMAICYDLRFPGLFQAMGQVEFMVLPAAFTKVTGQAHWWALLQARSIEMQCFVVAADQGGRHANGRETFGHSAILSPWGETLISLQEGPGLIQARVGLTELEKIRQRMPVMQHNQFRSLLIEPS</sequence>
<keyword evidence="4" id="KW-1185">Reference proteome</keyword>
<organism evidence="3 4">
    <name type="scientific">Bowmanella dokdonensis</name>
    <dbReference type="NCBI Taxonomy" id="751969"/>
    <lineage>
        <taxon>Bacteria</taxon>
        <taxon>Pseudomonadati</taxon>
        <taxon>Pseudomonadota</taxon>
        <taxon>Gammaproteobacteria</taxon>
        <taxon>Alteromonadales</taxon>
        <taxon>Alteromonadaceae</taxon>
        <taxon>Bowmanella</taxon>
    </lineage>
</organism>
<dbReference type="GO" id="GO:0016811">
    <property type="term" value="F:hydrolase activity, acting on carbon-nitrogen (but not peptide) bonds, in linear amides"/>
    <property type="evidence" value="ECO:0007669"/>
    <property type="project" value="InterPro"/>
</dbReference>
<dbReference type="CDD" id="cd07572">
    <property type="entry name" value="nit"/>
    <property type="match status" value="1"/>
</dbReference>
<dbReference type="PROSITE" id="PS50263">
    <property type="entry name" value="CN_HYDROLASE"/>
    <property type="match status" value="1"/>
</dbReference>
<dbReference type="EMBL" id="JAFKCV010000006">
    <property type="protein sequence ID" value="MBN7826076.1"/>
    <property type="molecule type" value="Genomic_DNA"/>
</dbReference>
<evidence type="ECO:0000313" key="4">
    <source>
        <dbReference type="Proteomes" id="UP000664654"/>
    </source>
</evidence>
<dbReference type="InterPro" id="IPR045254">
    <property type="entry name" value="Nit1/2_C-N_Hydrolase"/>
</dbReference>
<dbReference type="Proteomes" id="UP000664654">
    <property type="component" value="Unassembled WGS sequence"/>
</dbReference>
<reference evidence="3" key="1">
    <citation type="submission" date="2021-03" db="EMBL/GenBank/DDBJ databases">
        <title>novel species isolated from a fishpond in China.</title>
        <authorList>
            <person name="Lu H."/>
            <person name="Cai Z."/>
        </authorList>
    </citation>
    <scope>NUCLEOTIDE SEQUENCE</scope>
    <source>
        <strain evidence="3">JCM 30855</strain>
    </source>
</reference>
<evidence type="ECO:0000259" key="2">
    <source>
        <dbReference type="PROSITE" id="PS50263"/>
    </source>
</evidence>
<proteinExistence type="predicted"/>
<keyword evidence="1 3" id="KW-0378">Hydrolase</keyword>
<dbReference type="RefSeq" id="WP_206574180.1">
    <property type="nucleotide sequence ID" value="NZ_JAFKCV010000006.1"/>
</dbReference>
<comment type="caution">
    <text evidence="3">The sequence shown here is derived from an EMBL/GenBank/DDBJ whole genome shotgun (WGS) entry which is preliminary data.</text>
</comment>
<dbReference type="PANTHER" id="PTHR23088:SF27">
    <property type="entry name" value="DEAMINATED GLUTATHIONE AMIDASE"/>
    <property type="match status" value="1"/>
</dbReference>
<dbReference type="Pfam" id="PF00795">
    <property type="entry name" value="CN_hydrolase"/>
    <property type="match status" value="1"/>
</dbReference>
<dbReference type="Gene3D" id="3.60.110.10">
    <property type="entry name" value="Carbon-nitrogen hydrolase"/>
    <property type="match status" value="1"/>
</dbReference>
<dbReference type="InterPro" id="IPR003010">
    <property type="entry name" value="C-N_Hydrolase"/>
</dbReference>
<dbReference type="InterPro" id="IPR036526">
    <property type="entry name" value="C-N_Hydrolase_sf"/>
</dbReference>
<name>A0A939DQJ4_9ALTE</name>
<feature type="domain" description="CN hydrolase" evidence="2">
    <location>
        <begin position="2"/>
        <end position="248"/>
    </location>
</feature>
<protein>
    <submittedName>
        <fullName evidence="3">Carbon-nitrogen hydrolase family protein</fullName>
    </submittedName>
</protein>
<accession>A0A939DQJ4</accession>
<dbReference type="AlphaFoldDB" id="A0A939DQJ4"/>
<evidence type="ECO:0000313" key="3">
    <source>
        <dbReference type="EMBL" id="MBN7826076.1"/>
    </source>
</evidence>
<dbReference type="PANTHER" id="PTHR23088">
    <property type="entry name" value="NITRILASE-RELATED"/>
    <property type="match status" value="1"/>
</dbReference>
<dbReference type="SUPFAM" id="SSF56317">
    <property type="entry name" value="Carbon-nitrogen hydrolase"/>
    <property type="match status" value="1"/>
</dbReference>
<gene>
    <name evidence="3" type="ORF">J0A66_12630</name>
</gene>